<gene>
    <name evidence="1" type="ordered locus">VIT_12s0028g02280</name>
</gene>
<proteinExistence type="predicted"/>
<dbReference type="STRING" id="29760.E0CTQ8"/>
<accession>E0CTQ8</accession>
<evidence type="ECO:0000313" key="2">
    <source>
        <dbReference type="Proteomes" id="UP000009183"/>
    </source>
</evidence>
<dbReference type="PaxDb" id="29760-VIT_12s0028g02280.t01"/>
<reference evidence="2" key="1">
    <citation type="journal article" date="2007" name="Nature">
        <title>The grapevine genome sequence suggests ancestral hexaploidization in major angiosperm phyla.</title>
        <authorList>
            <consortium name="The French-Italian Public Consortium for Grapevine Genome Characterization."/>
            <person name="Jaillon O."/>
            <person name="Aury J.-M."/>
            <person name="Noel B."/>
            <person name="Policriti A."/>
            <person name="Clepet C."/>
            <person name="Casagrande A."/>
            <person name="Choisne N."/>
            <person name="Aubourg S."/>
            <person name="Vitulo N."/>
            <person name="Jubin C."/>
            <person name="Vezzi A."/>
            <person name="Legeai F."/>
            <person name="Hugueney P."/>
            <person name="Dasilva C."/>
            <person name="Horner D."/>
            <person name="Mica E."/>
            <person name="Jublot D."/>
            <person name="Poulain J."/>
            <person name="Bruyere C."/>
            <person name="Billault A."/>
            <person name="Segurens B."/>
            <person name="Gouyvenoux M."/>
            <person name="Ugarte E."/>
            <person name="Cattonaro F."/>
            <person name="Anthouard V."/>
            <person name="Vico V."/>
            <person name="Del Fabbro C."/>
            <person name="Alaux M."/>
            <person name="Di Gaspero G."/>
            <person name="Dumas V."/>
            <person name="Felice N."/>
            <person name="Paillard S."/>
            <person name="Juman I."/>
            <person name="Moroldo M."/>
            <person name="Scalabrin S."/>
            <person name="Canaguier A."/>
            <person name="Le Clainche I."/>
            <person name="Malacrida G."/>
            <person name="Durand E."/>
            <person name="Pesole G."/>
            <person name="Laucou V."/>
            <person name="Chatelet P."/>
            <person name="Merdinoglu D."/>
            <person name="Delledonne M."/>
            <person name="Pezzotti M."/>
            <person name="Lecharny A."/>
            <person name="Scarpelli C."/>
            <person name="Artiguenave F."/>
            <person name="Pe M.E."/>
            <person name="Valle G."/>
            <person name="Morgante M."/>
            <person name="Caboche M."/>
            <person name="Adam-Blondon A.-F."/>
            <person name="Weissenbach J."/>
            <person name="Quetier F."/>
            <person name="Wincker P."/>
        </authorList>
    </citation>
    <scope>NUCLEOTIDE SEQUENCE [LARGE SCALE GENOMIC DNA]</scope>
    <source>
        <strain evidence="2">cv. Pinot noir / PN40024</strain>
    </source>
</reference>
<evidence type="ECO:0000313" key="1">
    <source>
        <dbReference type="EMBL" id="CBI21974.3"/>
    </source>
</evidence>
<keyword evidence="2" id="KW-1185">Reference proteome</keyword>
<dbReference type="AlphaFoldDB" id="E0CTQ8"/>
<organism evidence="1 2">
    <name type="scientific">Vitis vinifera</name>
    <name type="common">Grape</name>
    <dbReference type="NCBI Taxonomy" id="29760"/>
    <lineage>
        <taxon>Eukaryota</taxon>
        <taxon>Viridiplantae</taxon>
        <taxon>Streptophyta</taxon>
        <taxon>Embryophyta</taxon>
        <taxon>Tracheophyta</taxon>
        <taxon>Spermatophyta</taxon>
        <taxon>Magnoliopsida</taxon>
        <taxon>eudicotyledons</taxon>
        <taxon>Gunneridae</taxon>
        <taxon>Pentapetalae</taxon>
        <taxon>rosids</taxon>
        <taxon>Vitales</taxon>
        <taxon>Vitaceae</taxon>
        <taxon>Viteae</taxon>
        <taxon>Vitis</taxon>
    </lineage>
</organism>
<dbReference type="EMBL" id="FN595235">
    <property type="protein sequence ID" value="CBI21974.3"/>
    <property type="molecule type" value="Genomic_DNA"/>
</dbReference>
<protein>
    <submittedName>
        <fullName evidence="1">Uncharacterized protein</fullName>
    </submittedName>
</protein>
<dbReference type="HOGENOM" id="CLU_1799988_0_0_1"/>
<dbReference type="eggNOG" id="KOG0032">
    <property type="taxonomic scope" value="Eukaryota"/>
</dbReference>
<dbReference type="Proteomes" id="UP000009183">
    <property type="component" value="Chromosome 12"/>
</dbReference>
<name>E0CTQ8_VITVI</name>
<dbReference type="InParanoid" id="E0CTQ8"/>
<dbReference type="Gene3D" id="1.10.510.10">
    <property type="entry name" value="Transferase(Phosphotransferase) domain 1"/>
    <property type="match status" value="1"/>
</dbReference>
<sequence length="144" mass="16327">MECWSDSLYFAMWSSSILGRDGTGCCFDNFKGVIDFKREPWPQISDNAKSLVRQMLEQDPRKQLIAQQVLVGLLISGVAFRDVCGTSPQITLDLLRVSSKNYTRFNCCSSLDCIIENGFFGFQLKFNAKVAKETSLLKEEKSLY</sequence>